<dbReference type="AlphaFoldDB" id="A0A4Q9PZD9"/>
<dbReference type="EMBL" id="ML145107">
    <property type="protein sequence ID" value="TBU60173.1"/>
    <property type="molecule type" value="Genomic_DNA"/>
</dbReference>
<reference evidence="2 3" key="1">
    <citation type="submission" date="2019-01" db="EMBL/GenBank/DDBJ databases">
        <title>Draft genome sequences of three monokaryotic isolates of the white-rot basidiomycete fungus Dichomitus squalens.</title>
        <authorList>
            <consortium name="DOE Joint Genome Institute"/>
            <person name="Lopez S.C."/>
            <person name="Andreopoulos B."/>
            <person name="Pangilinan J."/>
            <person name="Lipzen A."/>
            <person name="Riley R."/>
            <person name="Ahrendt S."/>
            <person name="Ng V."/>
            <person name="Barry K."/>
            <person name="Daum C."/>
            <person name="Grigoriev I.V."/>
            <person name="Hilden K.S."/>
            <person name="Makela M.R."/>
            <person name="de Vries R.P."/>
        </authorList>
    </citation>
    <scope>NUCLEOTIDE SEQUENCE [LARGE SCALE GENOMIC DNA]</scope>
    <source>
        <strain evidence="2 3">CBS 464.89</strain>
    </source>
</reference>
<keyword evidence="1" id="KW-0812">Transmembrane</keyword>
<gene>
    <name evidence="2" type="ORF">BD310DRAFT_350952</name>
</gene>
<protein>
    <submittedName>
        <fullName evidence="2">Uncharacterized protein</fullName>
    </submittedName>
</protein>
<sequence length="125" mass="13534">DVGSDHLKASRDQSLTEGIIIILDTVLGGVILLGIAFGVWYWIRRVKNSTRLRKTSNDPEVPPFSVEEGPPVLSITPEIANAATTTFGDPTIVSNTPNLATCTRAPWVGTTRMMTLLPHTHPGLM</sequence>
<proteinExistence type="predicted"/>
<evidence type="ECO:0000313" key="3">
    <source>
        <dbReference type="Proteomes" id="UP000292082"/>
    </source>
</evidence>
<organism evidence="2 3">
    <name type="scientific">Dichomitus squalens</name>
    <dbReference type="NCBI Taxonomy" id="114155"/>
    <lineage>
        <taxon>Eukaryota</taxon>
        <taxon>Fungi</taxon>
        <taxon>Dikarya</taxon>
        <taxon>Basidiomycota</taxon>
        <taxon>Agaricomycotina</taxon>
        <taxon>Agaricomycetes</taxon>
        <taxon>Polyporales</taxon>
        <taxon>Polyporaceae</taxon>
        <taxon>Dichomitus</taxon>
    </lineage>
</organism>
<keyword evidence="1" id="KW-0472">Membrane</keyword>
<evidence type="ECO:0000313" key="2">
    <source>
        <dbReference type="EMBL" id="TBU60173.1"/>
    </source>
</evidence>
<keyword evidence="3" id="KW-1185">Reference proteome</keyword>
<feature type="transmembrane region" description="Helical" evidence="1">
    <location>
        <begin position="20"/>
        <end position="43"/>
    </location>
</feature>
<feature type="non-terminal residue" evidence="2">
    <location>
        <position position="1"/>
    </location>
</feature>
<name>A0A4Q9PZD9_9APHY</name>
<keyword evidence="1" id="KW-1133">Transmembrane helix</keyword>
<dbReference type="Proteomes" id="UP000292082">
    <property type="component" value="Unassembled WGS sequence"/>
</dbReference>
<evidence type="ECO:0000256" key="1">
    <source>
        <dbReference type="SAM" id="Phobius"/>
    </source>
</evidence>
<accession>A0A4Q9PZD9</accession>